<organism evidence="1 2">
    <name type="scientific">Metabacillus rhizolycopersici</name>
    <dbReference type="NCBI Taxonomy" id="2875709"/>
    <lineage>
        <taxon>Bacteria</taxon>
        <taxon>Bacillati</taxon>
        <taxon>Bacillota</taxon>
        <taxon>Bacilli</taxon>
        <taxon>Bacillales</taxon>
        <taxon>Bacillaceae</taxon>
        <taxon>Metabacillus</taxon>
    </lineage>
</organism>
<evidence type="ECO:0000313" key="1">
    <source>
        <dbReference type="EMBL" id="MBZ5751773.1"/>
    </source>
</evidence>
<sequence length="92" mass="10691">MTFDDLFDLGLFSGPSYSQISHDRYDVYVNQNYIGQKSLLTAQESVQDIDDFLRNEGYSNFQTFIDGDHYYINAVGNEHEVANVLHVYLQNR</sequence>
<comment type="caution">
    <text evidence="1">The sequence shown here is derived from an EMBL/GenBank/DDBJ whole genome shotgun (WGS) entry which is preliminary data.</text>
</comment>
<protein>
    <submittedName>
        <fullName evidence="1">Uncharacterized protein</fullName>
    </submittedName>
</protein>
<keyword evidence="2" id="KW-1185">Reference proteome</keyword>
<dbReference type="Proteomes" id="UP001165287">
    <property type="component" value="Unassembled WGS sequence"/>
</dbReference>
<proteinExistence type="predicted"/>
<gene>
    <name evidence="1" type="ORF">K9V48_16325</name>
</gene>
<name>A0ABS7UUX3_9BACI</name>
<dbReference type="EMBL" id="JAIQUM010000039">
    <property type="protein sequence ID" value="MBZ5751773.1"/>
    <property type="molecule type" value="Genomic_DNA"/>
</dbReference>
<dbReference type="RefSeq" id="WP_224140095.1">
    <property type="nucleotide sequence ID" value="NZ_JAIQUM010000039.1"/>
</dbReference>
<reference evidence="1" key="1">
    <citation type="submission" date="2024-05" db="EMBL/GenBank/DDBJ databases">
        <title>Metabacillus sp. nov., isolated from the rhizosphere soil of tomato plants.</title>
        <authorList>
            <person name="Ma R."/>
        </authorList>
    </citation>
    <scope>NUCLEOTIDE SEQUENCE</scope>
    <source>
        <strain evidence="1">DBTR6</strain>
    </source>
</reference>
<accession>A0ABS7UUX3</accession>
<evidence type="ECO:0000313" key="2">
    <source>
        <dbReference type="Proteomes" id="UP001165287"/>
    </source>
</evidence>